<gene>
    <name evidence="3" type="ORF">ACFQ5J_12030</name>
</gene>
<dbReference type="SUPFAM" id="SSF52402">
    <property type="entry name" value="Adenine nucleotide alpha hydrolases-like"/>
    <property type="match status" value="1"/>
</dbReference>
<dbReference type="PANTHER" id="PTHR46268">
    <property type="entry name" value="STRESS RESPONSE PROTEIN NHAX"/>
    <property type="match status" value="1"/>
</dbReference>
<dbReference type="InterPro" id="IPR006015">
    <property type="entry name" value="Universal_stress_UspA"/>
</dbReference>
<proteinExistence type="inferred from homology"/>
<evidence type="ECO:0000313" key="4">
    <source>
        <dbReference type="Proteomes" id="UP001597252"/>
    </source>
</evidence>
<dbReference type="InterPro" id="IPR014729">
    <property type="entry name" value="Rossmann-like_a/b/a_fold"/>
</dbReference>
<dbReference type="PANTHER" id="PTHR46268:SF6">
    <property type="entry name" value="UNIVERSAL STRESS PROTEIN UP12"/>
    <property type="match status" value="1"/>
</dbReference>
<sequence>MYKRLLVPLDGSHNAYVAMAQAQALAKLTGAEVILLNVVDSDHYGTYARDVNYYDVYRQLADVSADMLKKAANQLHTAGVATQVVVMEGNPKFVIAEEAPKKYNCDLTVIGKSGVNAMERLLTGSTTAYVVRHSLCNVLVVNDDADVAAGGY</sequence>
<comment type="caution">
    <text evidence="3">The sequence shown here is derived from an EMBL/GenBank/DDBJ whole genome shotgun (WGS) entry which is preliminary data.</text>
</comment>
<protein>
    <submittedName>
        <fullName evidence="3">Universal stress protein</fullName>
    </submittedName>
</protein>
<accession>A0ABW4E7Y4</accession>
<evidence type="ECO:0000259" key="2">
    <source>
        <dbReference type="Pfam" id="PF00582"/>
    </source>
</evidence>
<dbReference type="Gene3D" id="3.40.50.620">
    <property type="entry name" value="HUPs"/>
    <property type="match status" value="1"/>
</dbReference>
<dbReference type="InterPro" id="IPR006016">
    <property type="entry name" value="UspA"/>
</dbReference>
<name>A0ABW4E7Y4_9LACO</name>
<dbReference type="RefSeq" id="WP_125751694.1">
    <property type="nucleotide sequence ID" value="NZ_JBHTON010000050.1"/>
</dbReference>
<organism evidence="3 4">
    <name type="scientific">Lacticaseibacillus baoqingensis</name>
    <dbReference type="NCBI Taxonomy" id="2486013"/>
    <lineage>
        <taxon>Bacteria</taxon>
        <taxon>Bacillati</taxon>
        <taxon>Bacillota</taxon>
        <taxon>Bacilli</taxon>
        <taxon>Lactobacillales</taxon>
        <taxon>Lactobacillaceae</taxon>
        <taxon>Lacticaseibacillus</taxon>
    </lineage>
</organism>
<dbReference type="CDD" id="cd00293">
    <property type="entry name" value="USP-like"/>
    <property type="match status" value="1"/>
</dbReference>
<feature type="domain" description="UspA" evidence="2">
    <location>
        <begin position="1"/>
        <end position="141"/>
    </location>
</feature>
<comment type="similarity">
    <text evidence="1">Belongs to the universal stress protein A family.</text>
</comment>
<dbReference type="Pfam" id="PF00582">
    <property type="entry name" value="Usp"/>
    <property type="match status" value="1"/>
</dbReference>
<dbReference type="PRINTS" id="PR01438">
    <property type="entry name" value="UNVRSLSTRESS"/>
</dbReference>
<keyword evidence="4" id="KW-1185">Reference proteome</keyword>
<dbReference type="EMBL" id="JBHTON010000050">
    <property type="protein sequence ID" value="MFD1485957.1"/>
    <property type="molecule type" value="Genomic_DNA"/>
</dbReference>
<reference evidence="4" key="1">
    <citation type="journal article" date="2019" name="Int. J. Syst. Evol. Microbiol.">
        <title>The Global Catalogue of Microorganisms (GCM) 10K type strain sequencing project: providing services to taxonomists for standard genome sequencing and annotation.</title>
        <authorList>
            <consortium name="The Broad Institute Genomics Platform"/>
            <consortium name="The Broad Institute Genome Sequencing Center for Infectious Disease"/>
            <person name="Wu L."/>
            <person name="Ma J."/>
        </authorList>
    </citation>
    <scope>NUCLEOTIDE SEQUENCE [LARGE SCALE GENOMIC DNA]</scope>
    <source>
        <strain evidence="4">CCM 8903</strain>
    </source>
</reference>
<dbReference type="Proteomes" id="UP001597252">
    <property type="component" value="Unassembled WGS sequence"/>
</dbReference>
<evidence type="ECO:0000313" key="3">
    <source>
        <dbReference type="EMBL" id="MFD1485957.1"/>
    </source>
</evidence>
<evidence type="ECO:0000256" key="1">
    <source>
        <dbReference type="ARBA" id="ARBA00008791"/>
    </source>
</evidence>